<dbReference type="RefSeq" id="WP_096183894.1">
    <property type="nucleotide sequence ID" value="NZ_BDUF01000109.1"/>
</dbReference>
<feature type="transmembrane region" description="Helical" evidence="1">
    <location>
        <begin position="53"/>
        <end position="80"/>
    </location>
</feature>
<keyword evidence="1" id="KW-1133">Transmembrane helix</keyword>
<keyword evidence="3" id="KW-1185">Reference proteome</keyword>
<feature type="transmembrane region" description="Helical" evidence="1">
    <location>
        <begin position="174"/>
        <end position="191"/>
    </location>
</feature>
<evidence type="ECO:0000256" key="1">
    <source>
        <dbReference type="SAM" id="Phobius"/>
    </source>
</evidence>
<organism evidence="2 3">
    <name type="scientific">Effusibacillus lacus</name>
    <dbReference type="NCBI Taxonomy" id="1348429"/>
    <lineage>
        <taxon>Bacteria</taxon>
        <taxon>Bacillati</taxon>
        <taxon>Bacillota</taxon>
        <taxon>Bacilli</taxon>
        <taxon>Bacillales</taxon>
        <taxon>Alicyclobacillaceae</taxon>
        <taxon>Effusibacillus</taxon>
    </lineage>
</organism>
<accession>A0A292YKZ3</accession>
<dbReference type="EMBL" id="BDUF01000109">
    <property type="protein sequence ID" value="GAX91777.1"/>
    <property type="molecule type" value="Genomic_DNA"/>
</dbReference>
<dbReference type="Proteomes" id="UP000217785">
    <property type="component" value="Unassembled WGS sequence"/>
</dbReference>
<comment type="caution">
    <text evidence="2">The sequence shown here is derived from an EMBL/GenBank/DDBJ whole genome shotgun (WGS) entry which is preliminary data.</text>
</comment>
<protein>
    <submittedName>
        <fullName evidence="2">Uncharacterized protein</fullName>
    </submittedName>
</protein>
<keyword evidence="1" id="KW-0812">Transmembrane</keyword>
<reference evidence="3" key="1">
    <citation type="submission" date="2017-07" db="EMBL/GenBank/DDBJ databases">
        <title>Draft genome sequence of Effusibacillus lacus strain skLN1.</title>
        <authorList>
            <person name="Watanabe M."/>
            <person name="Kojima H."/>
            <person name="Fukui M."/>
        </authorList>
    </citation>
    <scope>NUCLEOTIDE SEQUENCE [LARGE SCALE GENOMIC DNA]</scope>
    <source>
        <strain evidence="3">skLN1</strain>
    </source>
</reference>
<dbReference type="AlphaFoldDB" id="A0A292YKZ3"/>
<proteinExistence type="predicted"/>
<evidence type="ECO:0000313" key="2">
    <source>
        <dbReference type="EMBL" id="GAX91777.1"/>
    </source>
</evidence>
<evidence type="ECO:0000313" key="3">
    <source>
        <dbReference type="Proteomes" id="UP000217785"/>
    </source>
</evidence>
<feature type="transmembrane region" description="Helical" evidence="1">
    <location>
        <begin position="100"/>
        <end position="125"/>
    </location>
</feature>
<sequence length="193" mass="20886">MFGDWYNWSVELFGIVLTGIAIKTMDDLLDVEYDQCVGRFTIAGKLGKAVMPYALLILGIGVFVAEEIALALFLASYSIGMGHDLFERMPTRLPGWAESLIALVVGMLLTGPLPMVWGVLIMAGVQFLDDLVDIYKDSQSGQRNSAVQLGVVETTLLTLICFLGAVLMNASDSVLVLLATPLVHMILEMLGGD</sequence>
<name>A0A292YKZ3_9BACL</name>
<gene>
    <name evidence="2" type="ORF">EFBL_3468</name>
</gene>
<dbReference type="OrthoDB" id="1680253at2"/>
<feature type="transmembrane region" description="Helical" evidence="1">
    <location>
        <begin position="146"/>
        <end position="168"/>
    </location>
</feature>
<keyword evidence="1" id="KW-0472">Membrane</keyword>